<gene>
    <name evidence="1" type="ORF">FAZ69_08290</name>
</gene>
<keyword evidence="2" id="KW-1185">Reference proteome</keyword>
<protein>
    <submittedName>
        <fullName evidence="1">Prepilin, shufflon protein A</fullName>
    </submittedName>
</protein>
<evidence type="ECO:0000313" key="1">
    <source>
        <dbReference type="EMBL" id="TKC90140.1"/>
    </source>
</evidence>
<comment type="caution">
    <text evidence="1">The sequence shown here is derived from an EMBL/GenBank/DDBJ whole genome shotgun (WGS) entry which is preliminary data.</text>
</comment>
<sequence length="132" mass="13970">MSLGIAIIKLRNRRRGLLCQSGVWKTVGGVGNVSYQSIGNFTGGMNGANDNSNAELITAWGGGCPGNNGTFLVGSVNGFGVVAQEINNNMDYAKVSTIEFWVPAYTGYTIFSDIYACGAANSTFYVMATVFQ</sequence>
<organism evidence="1 2">
    <name type="scientific">Trinickia terrae</name>
    <dbReference type="NCBI Taxonomy" id="2571161"/>
    <lineage>
        <taxon>Bacteria</taxon>
        <taxon>Pseudomonadati</taxon>
        <taxon>Pseudomonadota</taxon>
        <taxon>Betaproteobacteria</taxon>
        <taxon>Burkholderiales</taxon>
        <taxon>Burkholderiaceae</taxon>
        <taxon>Trinickia</taxon>
    </lineage>
</organism>
<dbReference type="Proteomes" id="UP000305539">
    <property type="component" value="Unassembled WGS sequence"/>
</dbReference>
<dbReference type="RefSeq" id="WP_136893470.1">
    <property type="nucleotide sequence ID" value="NZ_SWJE01000004.1"/>
</dbReference>
<dbReference type="AlphaFoldDB" id="A0A4V5PKZ9"/>
<accession>A0A4V5PKZ9</accession>
<evidence type="ECO:0000313" key="2">
    <source>
        <dbReference type="Proteomes" id="UP000305539"/>
    </source>
</evidence>
<reference evidence="1 2" key="1">
    <citation type="submission" date="2019-04" db="EMBL/GenBank/DDBJ databases">
        <title>Trinickia sp. 7GSK02, isolated from subtropical forest soil.</title>
        <authorList>
            <person name="Gao Z.-H."/>
            <person name="Qiu L.-H."/>
        </authorList>
    </citation>
    <scope>NUCLEOTIDE SEQUENCE [LARGE SCALE GENOMIC DNA]</scope>
    <source>
        <strain evidence="1 2">7GSK02</strain>
    </source>
</reference>
<dbReference type="EMBL" id="SWJE01000004">
    <property type="protein sequence ID" value="TKC90140.1"/>
    <property type="molecule type" value="Genomic_DNA"/>
</dbReference>
<name>A0A4V5PKZ9_9BURK</name>
<proteinExistence type="predicted"/>